<keyword evidence="1" id="KW-0812">Transmembrane</keyword>
<evidence type="ECO:0000256" key="1">
    <source>
        <dbReference type="SAM" id="Phobius"/>
    </source>
</evidence>
<name>A0A2A9NKL3_9AGAR</name>
<dbReference type="Proteomes" id="UP000242287">
    <property type="component" value="Unassembled WGS sequence"/>
</dbReference>
<feature type="transmembrane region" description="Helical" evidence="1">
    <location>
        <begin position="6"/>
        <end position="28"/>
    </location>
</feature>
<evidence type="ECO:0000313" key="3">
    <source>
        <dbReference type="Proteomes" id="UP000242287"/>
    </source>
</evidence>
<dbReference type="AlphaFoldDB" id="A0A2A9NKL3"/>
<feature type="transmembrane region" description="Helical" evidence="1">
    <location>
        <begin position="73"/>
        <end position="101"/>
    </location>
</feature>
<reference evidence="2 3" key="1">
    <citation type="submission" date="2014-02" db="EMBL/GenBank/DDBJ databases">
        <title>Transposable element dynamics among asymbiotic and ectomycorrhizal Amanita fungi.</title>
        <authorList>
            <consortium name="DOE Joint Genome Institute"/>
            <person name="Hess J."/>
            <person name="Skrede I."/>
            <person name="Wolfe B."/>
            <person name="LaButti K."/>
            <person name="Ohm R.A."/>
            <person name="Grigoriev I.V."/>
            <person name="Pringle A."/>
        </authorList>
    </citation>
    <scope>NUCLEOTIDE SEQUENCE [LARGE SCALE GENOMIC DNA]</scope>
    <source>
        <strain evidence="2 3">SKay4041</strain>
    </source>
</reference>
<dbReference type="EMBL" id="KZ301992">
    <property type="protein sequence ID" value="PFH51109.1"/>
    <property type="molecule type" value="Genomic_DNA"/>
</dbReference>
<accession>A0A2A9NKL3</accession>
<feature type="transmembrane region" description="Helical" evidence="1">
    <location>
        <begin position="40"/>
        <end position="61"/>
    </location>
</feature>
<keyword evidence="1" id="KW-1133">Transmembrane helix</keyword>
<feature type="transmembrane region" description="Helical" evidence="1">
    <location>
        <begin position="128"/>
        <end position="149"/>
    </location>
</feature>
<organism evidence="2 3">
    <name type="scientific">Amanita thiersii Skay4041</name>
    <dbReference type="NCBI Taxonomy" id="703135"/>
    <lineage>
        <taxon>Eukaryota</taxon>
        <taxon>Fungi</taxon>
        <taxon>Dikarya</taxon>
        <taxon>Basidiomycota</taxon>
        <taxon>Agaricomycotina</taxon>
        <taxon>Agaricomycetes</taxon>
        <taxon>Agaricomycetidae</taxon>
        <taxon>Agaricales</taxon>
        <taxon>Pluteineae</taxon>
        <taxon>Amanitaceae</taxon>
        <taxon>Amanita</taxon>
    </lineage>
</organism>
<protein>
    <submittedName>
        <fullName evidence="2">Uncharacterized protein</fullName>
    </submittedName>
</protein>
<keyword evidence="3" id="KW-1185">Reference proteome</keyword>
<keyword evidence="1" id="KW-0472">Membrane</keyword>
<feature type="transmembrane region" description="Helical" evidence="1">
    <location>
        <begin position="164"/>
        <end position="189"/>
    </location>
</feature>
<proteinExistence type="predicted"/>
<sequence length="267" mass="30032">MALFAFSIIFTTFYFYLLVRAILSLTATRAKKEDFPFRKPFTTLMLFSALSLLVTNTLGIVRHHHGTSGTPRAVFVLLVFTSDLATVIIYAGLVLLVLVAYRGLGKPIAMRPATGRGWERREGLCTKLTTLLLFTMLSASIVRMVIFAAGQNMSQERRRMVFNALYFVFLGVWCALTGIVTGTSVLLWINRPSRSYSTTSDLDVSWNSLAGLGVDFENNVSVHVVFWGAYTYPAGFFSGPIQTYDTDMSRFDHTHIVRDFIRDNYLL</sequence>
<evidence type="ECO:0000313" key="2">
    <source>
        <dbReference type="EMBL" id="PFH51109.1"/>
    </source>
</evidence>
<gene>
    <name evidence="2" type="ORF">AMATHDRAFT_47382</name>
</gene>